<dbReference type="CDD" id="cd06971">
    <property type="entry name" value="PgpA"/>
    <property type="match status" value="1"/>
</dbReference>
<dbReference type="InterPro" id="IPR026038">
    <property type="entry name" value="Put_PGPase"/>
</dbReference>
<dbReference type="EMBL" id="PVXM01000055">
    <property type="protein sequence ID" value="PRR69503.1"/>
    <property type="molecule type" value="Genomic_DNA"/>
</dbReference>
<dbReference type="GO" id="GO:0008962">
    <property type="term" value="F:phosphatidylglycerophosphatase activity"/>
    <property type="evidence" value="ECO:0007669"/>
    <property type="project" value="InterPro"/>
</dbReference>
<organism evidence="2 3">
    <name type="scientific">Neomoorella humiferrea</name>
    <dbReference type="NCBI Taxonomy" id="676965"/>
    <lineage>
        <taxon>Bacteria</taxon>
        <taxon>Bacillati</taxon>
        <taxon>Bacillota</taxon>
        <taxon>Clostridia</taxon>
        <taxon>Neomoorellales</taxon>
        <taxon>Neomoorellaceae</taxon>
        <taxon>Neomoorella</taxon>
    </lineage>
</organism>
<comment type="caution">
    <text evidence="2">The sequence shown here is derived from an EMBL/GenBank/DDBJ whole genome shotgun (WGS) entry which is preliminary data.</text>
</comment>
<feature type="domain" description="YutG/PgpA" evidence="1">
    <location>
        <begin position="56"/>
        <end position="167"/>
    </location>
</feature>
<evidence type="ECO:0000313" key="3">
    <source>
        <dbReference type="Proteomes" id="UP000238415"/>
    </source>
</evidence>
<name>A0A2T0ALK0_9FIRM</name>
<dbReference type="SUPFAM" id="SSF101307">
    <property type="entry name" value="YutG-like"/>
    <property type="match status" value="1"/>
</dbReference>
<dbReference type="GO" id="GO:0006629">
    <property type="term" value="P:lipid metabolic process"/>
    <property type="evidence" value="ECO:0007669"/>
    <property type="project" value="InterPro"/>
</dbReference>
<dbReference type="Gene3D" id="1.10.3760.10">
    <property type="entry name" value="PgpA-like"/>
    <property type="match status" value="1"/>
</dbReference>
<dbReference type="Proteomes" id="UP000238415">
    <property type="component" value="Unassembled WGS sequence"/>
</dbReference>
<dbReference type="InterPro" id="IPR036681">
    <property type="entry name" value="PgpA-like_sf"/>
</dbReference>
<dbReference type="OrthoDB" id="9793244at2"/>
<evidence type="ECO:0000259" key="1">
    <source>
        <dbReference type="Pfam" id="PF04608"/>
    </source>
</evidence>
<dbReference type="AlphaFoldDB" id="A0A2T0ALK0"/>
<evidence type="ECO:0000313" key="2">
    <source>
        <dbReference type="EMBL" id="PRR69503.1"/>
    </source>
</evidence>
<dbReference type="InterPro" id="IPR007686">
    <property type="entry name" value="YutG/PgpA"/>
</dbReference>
<proteinExistence type="predicted"/>
<accession>A0A2T0ALK0</accession>
<protein>
    <submittedName>
        <fullName evidence="2">Phosphatidylglycerophosphatase A</fullName>
    </submittedName>
</protein>
<keyword evidence="3" id="KW-1185">Reference proteome</keyword>
<dbReference type="PIRSF" id="PIRSF019587">
    <property type="entry name" value="PGPase"/>
    <property type="match status" value="1"/>
</dbReference>
<reference evidence="2 3" key="1">
    <citation type="submission" date="2018-03" db="EMBL/GenBank/DDBJ databases">
        <title>Genome sequence of Moorella humiferrea DSM 23265.</title>
        <authorList>
            <person name="Poehlein A."/>
            <person name="Daniel R."/>
        </authorList>
    </citation>
    <scope>NUCLEOTIDE SEQUENCE [LARGE SCALE GENOMIC DNA]</scope>
    <source>
        <strain evidence="2 3">DSM 23265</strain>
    </source>
</reference>
<sequence length="174" mass="19252">MSVAQPKENQYTGSPLLKRLAITWLERRGVTLDDIASLVYEVQRKYIPHLTMAACRESVERVLEKREVQNAIFTGIAIDELAEKGLLDEPLYTMLKNDDGLYGIDEILALSIVNIYGSIGFTNFGYLDKVKPGIIGVVNGQKNEKVNTFLDDLVAAVAAAASSRLAHRDRDGLL</sequence>
<dbReference type="Pfam" id="PF04608">
    <property type="entry name" value="PgpA"/>
    <property type="match status" value="1"/>
</dbReference>
<gene>
    <name evidence="2" type="ORF">MOHU_23070</name>
</gene>